<reference evidence="5" key="2">
    <citation type="submission" date="2023-04" db="EMBL/GenBank/DDBJ databases">
        <authorList>
            <person name="Bu L."/>
            <person name="Lu L."/>
            <person name="Laidemitt M.R."/>
            <person name="Zhang S.M."/>
            <person name="Mutuku M."/>
            <person name="Mkoji G."/>
            <person name="Steinauer M."/>
            <person name="Loker E.S."/>
        </authorList>
    </citation>
    <scope>NUCLEOTIDE SEQUENCE</scope>
    <source>
        <strain evidence="5">KasaAsao</strain>
        <tissue evidence="5">Whole Snail</tissue>
    </source>
</reference>
<dbReference type="Gene3D" id="1.25.10.10">
    <property type="entry name" value="Leucine-rich Repeat Variant"/>
    <property type="match status" value="1"/>
</dbReference>
<evidence type="ECO:0000256" key="1">
    <source>
        <dbReference type="ARBA" id="ARBA00004123"/>
    </source>
</evidence>
<comment type="similarity">
    <text evidence="3">Belongs to the SAAL1 family.</text>
</comment>
<reference evidence="5" key="1">
    <citation type="journal article" date="2023" name="PLoS Negl. Trop. Dis.">
        <title>A genome sequence for Biomphalaria pfeifferi, the major vector snail for the human-infecting parasite Schistosoma mansoni.</title>
        <authorList>
            <person name="Bu L."/>
            <person name="Lu L."/>
            <person name="Laidemitt M.R."/>
            <person name="Zhang S.M."/>
            <person name="Mutuku M."/>
            <person name="Mkoji G."/>
            <person name="Steinauer M."/>
            <person name="Loker E.S."/>
        </authorList>
    </citation>
    <scope>NUCLEOTIDE SEQUENCE</scope>
    <source>
        <strain evidence="5">KasaAsao</strain>
    </source>
</reference>
<feature type="region of interest" description="Disordered" evidence="4">
    <location>
        <begin position="508"/>
        <end position="639"/>
    </location>
</feature>
<evidence type="ECO:0000256" key="4">
    <source>
        <dbReference type="SAM" id="MobiDB-lite"/>
    </source>
</evidence>
<dbReference type="AlphaFoldDB" id="A0AAD8F9L5"/>
<dbReference type="SUPFAM" id="SSF48371">
    <property type="entry name" value="ARM repeat"/>
    <property type="match status" value="1"/>
</dbReference>
<gene>
    <name evidence="5" type="ORF">Bpfe_015405</name>
</gene>
<feature type="compositionally biased region" description="Basic and acidic residues" evidence="4">
    <location>
        <begin position="532"/>
        <end position="573"/>
    </location>
</feature>
<sequence>MNDESLSNKNCLEKIDEKSNHKREDLKEEPDESEDVEDDKDFDNSNMNNPLPPPDVDLDKLRGDRIGDTVYSGKWCIQTIMKLMQSNVVRSEEREEADDKTELVDMEEELQNEVGVLWDMTSNLDVCQYLHSISAIESICYVINNSRCPRATEMCVGMLANIITHKELWDILKNDNILFDLLIQLLSNTDQPVLLEVTRFLYIALCHVDNESCYARLCENGQGVTSELVRILSGSTNGELLKHAAELSYNLMYIDDGETKYCAFFSQEPDFVLAIVEASKELGYEHECQGQEYLMEIFHCFTTFEAGIAAIENCMEQIAEANSSYLKSLCKNVNLSNHSTIITTIIATLNHIFCRNVVVRLGLMSSPTFAHCILKTLVAVYRKLGCYRFIAYPKGSVQTSGHSKHTNTSSTTWQVQDESGFAAKSADTSSWSERANTAVSQSAVFRTPDPSPVHVHRAKELDVSWSERRISSPLAEDDLFEERWKRPHTKKTPNKKKIVIETSRDRTLCGDKSEPEGSELDNVKTITETVPSEERESNAKKIDEKCRHNTDGERTSKGFSPRDEDMDTGRSEEFSESEVSESLASKEGTVIAKSPKSSVIDSGEPDCPGQTELDMKFNSSSDEENEDFDNSDDSLMQSFDAPGGDKYHKLLSAIKEFLTDYLNNMRETVCTDDGTPYLTSLIKYLNSQCSGTEIRGLIRCVGSSSTDIAHPLGRLLHLADYFQATKLKSVILGTLEAAV</sequence>
<keyword evidence="6" id="KW-1185">Reference proteome</keyword>
<protein>
    <submittedName>
        <fullName evidence="5">Protein saal1</fullName>
    </submittedName>
</protein>
<comment type="caution">
    <text evidence="5">The sequence shown here is derived from an EMBL/GenBank/DDBJ whole genome shotgun (WGS) entry which is preliminary data.</text>
</comment>
<feature type="compositionally biased region" description="Acidic residues" evidence="4">
    <location>
        <begin position="27"/>
        <end position="41"/>
    </location>
</feature>
<dbReference type="Proteomes" id="UP001233172">
    <property type="component" value="Unassembled WGS sequence"/>
</dbReference>
<comment type="subcellular location">
    <subcellularLocation>
        <location evidence="1">Nucleus</location>
    </subcellularLocation>
</comment>
<feature type="compositionally biased region" description="Acidic residues" evidence="4">
    <location>
        <begin position="621"/>
        <end position="632"/>
    </location>
</feature>
<dbReference type="GO" id="GO:0005634">
    <property type="term" value="C:nucleus"/>
    <property type="evidence" value="ECO:0007669"/>
    <property type="project" value="UniProtKB-SubCell"/>
</dbReference>
<evidence type="ECO:0000256" key="3">
    <source>
        <dbReference type="ARBA" id="ARBA00038401"/>
    </source>
</evidence>
<feature type="compositionally biased region" description="Basic and acidic residues" evidence="4">
    <location>
        <begin position="11"/>
        <end position="26"/>
    </location>
</feature>
<evidence type="ECO:0000313" key="5">
    <source>
        <dbReference type="EMBL" id="KAK0055114.1"/>
    </source>
</evidence>
<name>A0AAD8F9L5_BIOPF</name>
<keyword evidence="2" id="KW-0539">Nucleus</keyword>
<dbReference type="InterPro" id="IPR011989">
    <property type="entry name" value="ARM-like"/>
</dbReference>
<dbReference type="InterPro" id="IPR052464">
    <property type="entry name" value="Synovial_Prolif_Regulator"/>
</dbReference>
<evidence type="ECO:0000313" key="6">
    <source>
        <dbReference type="Proteomes" id="UP001233172"/>
    </source>
</evidence>
<proteinExistence type="inferred from homology"/>
<dbReference type="PANTHER" id="PTHR23424">
    <property type="entry name" value="SERUM AMYLOID A"/>
    <property type="match status" value="1"/>
</dbReference>
<dbReference type="EMBL" id="JASAOG010000072">
    <property type="protein sequence ID" value="KAK0055114.1"/>
    <property type="molecule type" value="Genomic_DNA"/>
</dbReference>
<organism evidence="5 6">
    <name type="scientific">Biomphalaria pfeifferi</name>
    <name type="common">Bloodfluke planorb</name>
    <name type="synonym">Freshwater snail</name>
    <dbReference type="NCBI Taxonomy" id="112525"/>
    <lineage>
        <taxon>Eukaryota</taxon>
        <taxon>Metazoa</taxon>
        <taxon>Spiralia</taxon>
        <taxon>Lophotrochozoa</taxon>
        <taxon>Mollusca</taxon>
        <taxon>Gastropoda</taxon>
        <taxon>Heterobranchia</taxon>
        <taxon>Euthyneura</taxon>
        <taxon>Panpulmonata</taxon>
        <taxon>Hygrophila</taxon>
        <taxon>Lymnaeoidea</taxon>
        <taxon>Planorbidae</taxon>
        <taxon>Biomphalaria</taxon>
    </lineage>
</organism>
<feature type="region of interest" description="Disordered" evidence="4">
    <location>
        <begin position="396"/>
        <end position="415"/>
    </location>
</feature>
<feature type="region of interest" description="Disordered" evidence="4">
    <location>
        <begin position="1"/>
        <end position="61"/>
    </location>
</feature>
<evidence type="ECO:0000256" key="2">
    <source>
        <dbReference type="ARBA" id="ARBA00023242"/>
    </source>
</evidence>
<dbReference type="PANTHER" id="PTHR23424:SF23">
    <property type="entry name" value="PROTEIN SAAL1"/>
    <property type="match status" value="1"/>
</dbReference>
<accession>A0AAD8F9L5</accession>
<feature type="compositionally biased region" description="Polar residues" evidence="4">
    <location>
        <begin position="1"/>
        <end position="10"/>
    </location>
</feature>
<dbReference type="InterPro" id="IPR016024">
    <property type="entry name" value="ARM-type_fold"/>
</dbReference>